<dbReference type="InterPro" id="IPR027417">
    <property type="entry name" value="P-loop_NTPase"/>
</dbReference>
<accession>M2QK98</accession>
<dbReference type="HOGENOM" id="CLU_011469_0_0_1"/>
<dbReference type="Pfam" id="PF22939">
    <property type="entry name" value="WHD_GPIID"/>
    <property type="match status" value="1"/>
</dbReference>
<organism evidence="5 6">
    <name type="scientific">Ceriporiopsis subvermispora (strain B)</name>
    <name type="common">White-rot fungus</name>
    <name type="synonym">Gelatoporia subvermispora</name>
    <dbReference type="NCBI Taxonomy" id="914234"/>
    <lineage>
        <taxon>Eukaryota</taxon>
        <taxon>Fungi</taxon>
        <taxon>Dikarya</taxon>
        <taxon>Basidiomycota</taxon>
        <taxon>Agaricomycotina</taxon>
        <taxon>Agaricomycetes</taxon>
        <taxon>Polyporales</taxon>
        <taxon>Gelatoporiaceae</taxon>
        <taxon>Gelatoporia</taxon>
    </lineage>
</organism>
<evidence type="ECO:0008006" key="7">
    <source>
        <dbReference type="Google" id="ProtNLM"/>
    </source>
</evidence>
<protein>
    <recommendedName>
        <fullName evidence="7">NACHT domain-containing protein</fullName>
    </recommendedName>
</protein>
<evidence type="ECO:0000259" key="2">
    <source>
        <dbReference type="Pfam" id="PF17109"/>
    </source>
</evidence>
<keyword evidence="6" id="KW-1185">Reference proteome</keyword>
<gene>
    <name evidence="5" type="ORF">CERSUDRAFT_123391</name>
</gene>
<evidence type="ECO:0000256" key="1">
    <source>
        <dbReference type="ARBA" id="ARBA00022737"/>
    </source>
</evidence>
<dbReference type="InterPro" id="IPR056884">
    <property type="entry name" value="NPHP3-like_N"/>
</dbReference>
<dbReference type="Pfam" id="PF17109">
    <property type="entry name" value="Goodbye"/>
    <property type="match status" value="1"/>
</dbReference>
<feature type="domain" description="Fungal STAND N-terminal Goodbye" evidence="2">
    <location>
        <begin position="266"/>
        <end position="393"/>
    </location>
</feature>
<dbReference type="PANTHER" id="PTHR10039:SF16">
    <property type="entry name" value="GPI INOSITOL-DEACYLASE"/>
    <property type="match status" value="1"/>
</dbReference>
<evidence type="ECO:0000313" key="6">
    <source>
        <dbReference type="Proteomes" id="UP000016930"/>
    </source>
</evidence>
<dbReference type="Proteomes" id="UP000016930">
    <property type="component" value="Unassembled WGS sequence"/>
</dbReference>
<dbReference type="EMBL" id="KB445796">
    <property type="protein sequence ID" value="EMD37418.1"/>
    <property type="molecule type" value="Genomic_DNA"/>
</dbReference>
<dbReference type="AlphaFoldDB" id="M2QK98"/>
<sequence>MFANVLARYHVHSKFSGRTLYKQNVGYHISYEVEVIRMRPVHMTTGPCKPDMSGTSGLRDRIKLMRTLVANDHASRSGLSSIYYHILSIGYRIGNEERAQLVRTAAATWTSDRIAMHRSGIRSSCPAARPTSAHLPQVDGVIERHSQHLPICVVRDPPLQRIFPAQLAPQLLPPNDIPAPASRPSSGNFERLKGFGARICIYHQLVFTATTIPPLRFTVVQGRIHVTGILLEGLPALRVGQMSGNSASPLAPGTDIGSSQFHLLLQDALIDFSRRTKVDLFTDPSTKALMRCDSVDEVMSILQDRIDKTNDFRGGDIKIQLVSKLMPFVTTVLALNPIETIGEGFGANFAPAKVIVGAAGVLLEAVKGVSSSYNSLMELLDCITRFLVRLEIYTKVPLNPAMKSTLVRTLVHVISVLALATEQIKQGRLVAYVRKLMGNNDVEDALRKMERLNVEEAQMTGVETLRLVHYFMNSLIETMTNGGHIPTDSIRESLDRLEDYMADMRQDITKLHREKSVIQQCRIWLSPPDPSTNHNMALSHYHQNSGRWLIESEQVRQWKTSTSLLWIHGKPGSGKTVICSAIIEDIKRICRVQPKSVLAYFYCDFRDSAKQRIHGLLSYLILCISTKTRLDCCTSILNDLYTKNDIGGQQPTEFELIECLKKMLKQAVDYSLYIIVDALDECPASGVFSPRRQILDLITRIMGWRISNIHICLTSRPEPDIKDALGRLSPLTISLHEESGQAHDIAAYVRYIMESNPRFGHWRAEDKALAVQVLSEKADGMFRWAQCQLDALHDCPHLSAQDVLKNLPTTLDETYQRMLRNLNPDLECTRRLFQFLVACSRPLRISELAELLVMDFVSTALPEVREDRRLPDPERTLSSLCSSMILVDSKTRAVQFAHYSVQEYLTSERLRKDNDCSHFYIETGHAHATLAAACLSTLLQFSRPTDDIPHRTSQFPLAEYSAPHWISHVAQARDVPTHVQDAMNRDADMPLH</sequence>
<dbReference type="InterPro" id="IPR054471">
    <property type="entry name" value="GPIID_WHD"/>
</dbReference>
<feature type="domain" description="Nephrocystin 3-like N-terminal" evidence="4">
    <location>
        <begin position="545"/>
        <end position="716"/>
    </location>
</feature>
<evidence type="ECO:0000259" key="4">
    <source>
        <dbReference type="Pfam" id="PF24883"/>
    </source>
</evidence>
<dbReference type="STRING" id="914234.M2QK98"/>
<name>M2QK98_CERS8</name>
<evidence type="ECO:0000313" key="5">
    <source>
        <dbReference type="EMBL" id="EMD37418.1"/>
    </source>
</evidence>
<evidence type="ECO:0000259" key="3">
    <source>
        <dbReference type="Pfam" id="PF22939"/>
    </source>
</evidence>
<dbReference type="InterPro" id="IPR031350">
    <property type="entry name" value="Goodbye_dom"/>
</dbReference>
<dbReference type="PANTHER" id="PTHR10039">
    <property type="entry name" value="AMELOGENIN"/>
    <property type="match status" value="1"/>
</dbReference>
<dbReference type="OrthoDB" id="7464126at2759"/>
<reference evidence="5 6" key="1">
    <citation type="journal article" date="2012" name="Proc. Natl. Acad. Sci. U.S.A.">
        <title>Comparative genomics of Ceriporiopsis subvermispora and Phanerochaete chrysosporium provide insight into selective ligninolysis.</title>
        <authorList>
            <person name="Fernandez-Fueyo E."/>
            <person name="Ruiz-Duenas F.J."/>
            <person name="Ferreira P."/>
            <person name="Floudas D."/>
            <person name="Hibbett D.S."/>
            <person name="Canessa P."/>
            <person name="Larrondo L.F."/>
            <person name="James T.Y."/>
            <person name="Seelenfreund D."/>
            <person name="Lobos S."/>
            <person name="Polanco R."/>
            <person name="Tello M."/>
            <person name="Honda Y."/>
            <person name="Watanabe T."/>
            <person name="Watanabe T."/>
            <person name="Ryu J.S."/>
            <person name="Kubicek C.P."/>
            <person name="Schmoll M."/>
            <person name="Gaskell J."/>
            <person name="Hammel K.E."/>
            <person name="St John F.J."/>
            <person name="Vanden Wymelenberg A."/>
            <person name="Sabat G."/>
            <person name="Splinter BonDurant S."/>
            <person name="Syed K."/>
            <person name="Yadav J.S."/>
            <person name="Doddapaneni H."/>
            <person name="Subramanian V."/>
            <person name="Lavin J.L."/>
            <person name="Oguiza J.A."/>
            <person name="Perez G."/>
            <person name="Pisabarro A.G."/>
            <person name="Ramirez L."/>
            <person name="Santoyo F."/>
            <person name="Master E."/>
            <person name="Coutinho P.M."/>
            <person name="Henrissat B."/>
            <person name="Lombard V."/>
            <person name="Magnuson J.K."/>
            <person name="Kuees U."/>
            <person name="Hori C."/>
            <person name="Igarashi K."/>
            <person name="Samejima M."/>
            <person name="Held B.W."/>
            <person name="Barry K.W."/>
            <person name="LaButti K.M."/>
            <person name="Lapidus A."/>
            <person name="Lindquist E.A."/>
            <person name="Lucas S.M."/>
            <person name="Riley R."/>
            <person name="Salamov A.A."/>
            <person name="Hoffmeister D."/>
            <person name="Schwenk D."/>
            <person name="Hadar Y."/>
            <person name="Yarden O."/>
            <person name="de Vries R.P."/>
            <person name="Wiebenga A."/>
            <person name="Stenlid J."/>
            <person name="Eastwood D."/>
            <person name="Grigoriev I.V."/>
            <person name="Berka R.M."/>
            <person name="Blanchette R.A."/>
            <person name="Kersten P."/>
            <person name="Martinez A.T."/>
            <person name="Vicuna R."/>
            <person name="Cullen D."/>
        </authorList>
    </citation>
    <scope>NUCLEOTIDE SEQUENCE [LARGE SCALE GENOMIC DNA]</scope>
    <source>
        <strain evidence="5 6">B</strain>
    </source>
</reference>
<feature type="domain" description="GPI inositol-deacylase winged helix" evidence="3">
    <location>
        <begin position="829"/>
        <end position="913"/>
    </location>
</feature>
<proteinExistence type="predicted"/>
<dbReference type="Gene3D" id="3.40.50.300">
    <property type="entry name" value="P-loop containing nucleotide triphosphate hydrolases"/>
    <property type="match status" value="1"/>
</dbReference>
<dbReference type="Pfam" id="PF24883">
    <property type="entry name" value="NPHP3_N"/>
    <property type="match status" value="1"/>
</dbReference>
<keyword evidence="1" id="KW-0677">Repeat</keyword>
<dbReference type="SUPFAM" id="SSF52540">
    <property type="entry name" value="P-loop containing nucleoside triphosphate hydrolases"/>
    <property type="match status" value="1"/>
</dbReference>